<feature type="compositionally biased region" description="Low complexity" evidence="14">
    <location>
        <begin position="414"/>
        <end position="436"/>
    </location>
</feature>
<evidence type="ECO:0000256" key="13">
    <source>
        <dbReference type="ARBA" id="ARBA00023242"/>
    </source>
</evidence>
<dbReference type="Pfam" id="PF00752">
    <property type="entry name" value="XPG_N"/>
    <property type="match status" value="1"/>
</dbReference>
<dbReference type="InterPro" id="IPR006085">
    <property type="entry name" value="XPG_DNA_repair_N"/>
</dbReference>
<feature type="compositionally biased region" description="Polar residues" evidence="14">
    <location>
        <begin position="571"/>
        <end position="593"/>
    </location>
</feature>
<dbReference type="EMBL" id="KN847559">
    <property type="protein sequence ID" value="KIW00865.1"/>
    <property type="molecule type" value="Genomic_DNA"/>
</dbReference>
<dbReference type="GO" id="GO:0003677">
    <property type="term" value="F:DNA binding"/>
    <property type="evidence" value="ECO:0007669"/>
    <property type="project" value="UniProtKB-KW"/>
</dbReference>
<dbReference type="PROSITE" id="PS00841">
    <property type="entry name" value="XPG_1"/>
    <property type="match status" value="1"/>
</dbReference>
<feature type="compositionally biased region" description="Basic and acidic residues" evidence="14">
    <location>
        <begin position="556"/>
        <end position="570"/>
    </location>
</feature>
<feature type="region of interest" description="Disordered" evidence="14">
    <location>
        <begin position="669"/>
        <end position="740"/>
    </location>
</feature>
<evidence type="ECO:0000313" key="18">
    <source>
        <dbReference type="Proteomes" id="UP000053259"/>
    </source>
</evidence>
<dbReference type="InterPro" id="IPR008918">
    <property type="entry name" value="HhH2"/>
</dbReference>
<dbReference type="SUPFAM" id="SSF47807">
    <property type="entry name" value="5' to 3' exonuclease, C-terminal subdomain"/>
    <property type="match status" value="1"/>
</dbReference>
<reference evidence="17 18" key="1">
    <citation type="submission" date="2015-01" db="EMBL/GenBank/DDBJ databases">
        <title>The Genome Sequence of Ochroconis gallopava CBS43764.</title>
        <authorList>
            <consortium name="The Broad Institute Genomics Platform"/>
            <person name="Cuomo C."/>
            <person name="de Hoog S."/>
            <person name="Gorbushina A."/>
            <person name="Stielow B."/>
            <person name="Teixiera M."/>
            <person name="Abouelleil A."/>
            <person name="Chapman S.B."/>
            <person name="Priest M."/>
            <person name="Young S.K."/>
            <person name="Wortman J."/>
            <person name="Nusbaum C."/>
            <person name="Birren B."/>
        </authorList>
    </citation>
    <scope>NUCLEOTIDE SEQUENCE [LARGE SCALE GENOMIC DNA]</scope>
    <source>
        <strain evidence="17 18">CBS 43764</strain>
    </source>
</reference>
<dbReference type="SUPFAM" id="SSF88723">
    <property type="entry name" value="PIN domain-like"/>
    <property type="match status" value="1"/>
</dbReference>
<dbReference type="InterPro" id="IPR036279">
    <property type="entry name" value="5-3_exonuclease_C_sf"/>
</dbReference>
<keyword evidence="10" id="KW-0267">Excision nuclease</keyword>
<keyword evidence="6" id="KW-0227">DNA damage</keyword>
<dbReference type="Proteomes" id="UP000053259">
    <property type="component" value="Unassembled WGS sequence"/>
</dbReference>
<keyword evidence="9" id="KW-0460">Magnesium</keyword>
<proteinExistence type="inferred from homology"/>
<evidence type="ECO:0000256" key="14">
    <source>
        <dbReference type="SAM" id="MobiDB-lite"/>
    </source>
</evidence>
<evidence type="ECO:0000313" key="17">
    <source>
        <dbReference type="EMBL" id="KIW00865.1"/>
    </source>
</evidence>
<keyword evidence="4" id="KW-0540">Nuclease</keyword>
<name>A0A0D2A394_9PEZI</name>
<dbReference type="InterPro" id="IPR037315">
    <property type="entry name" value="EXO1_H3TH"/>
</dbReference>
<evidence type="ECO:0000256" key="1">
    <source>
        <dbReference type="ARBA" id="ARBA00001946"/>
    </source>
</evidence>
<dbReference type="GO" id="GO:0035312">
    <property type="term" value="F:5'-3' DNA exonuclease activity"/>
    <property type="evidence" value="ECO:0007669"/>
    <property type="project" value="InterPro"/>
</dbReference>
<dbReference type="Gene3D" id="1.10.150.20">
    <property type="entry name" value="5' to 3' exonuclease, C-terminal subdomain"/>
    <property type="match status" value="1"/>
</dbReference>
<dbReference type="GO" id="GO:0005634">
    <property type="term" value="C:nucleus"/>
    <property type="evidence" value="ECO:0007669"/>
    <property type="project" value="UniProtKB-SubCell"/>
</dbReference>
<dbReference type="CDD" id="cd09857">
    <property type="entry name" value="PIN_EXO1"/>
    <property type="match status" value="1"/>
</dbReference>
<accession>A0A0D2A394</accession>
<dbReference type="VEuPathDB" id="FungiDB:PV09_07622"/>
<dbReference type="FunFam" id="3.40.50.1010:FF:000002">
    <property type="entry name" value="Exonuclease 1, putative"/>
    <property type="match status" value="1"/>
</dbReference>
<dbReference type="InterPro" id="IPR044752">
    <property type="entry name" value="PIN-like_EXO1"/>
</dbReference>
<feature type="domain" description="XPG N-terminal" evidence="16">
    <location>
        <begin position="1"/>
        <end position="99"/>
    </location>
</feature>
<dbReference type="PANTHER" id="PTHR11081">
    <property type="entry name" value="FLAP ENDONUCLEASE FAMILY MEMBER"/>
    <property type="match status" value="1"/>
</dbReference>
<dbReference type="InterPro" id="IPR006084">
    <property type="entry name" value="XPG/Rad2"/>
</dbReference>
<keyword evidence="5" id="KW-0479">Metal-binding</keyword>
<dbReference type="GeneID" id="27315595"/>
<keyword evidence="12" id="KW-0234">DNA repair</keyword>
<keyword evidence="11" id="KW-0238">DNA-binding</keyword>
<dbReference type="SMART" id="SM00484">
    <property type="entry name" value="XPGI"/>
    <property type="match status" value="1"/>
</dbReference>
<evidence type="ECO:0000256" key="9">
    <source>
        <dbReference type="ARBA" id="ARBA00022842"/>
    </source>
</evidence>
<dbReference type="Gene3D" id="3.40.50.1010">
    <property type="entry name" value="5'-nuclease"/>
    <property type="match status" value="1"/>
</dbReference>
<dbReference type="GO" id="GO:0006281">
    <property type="term" value="P:DNA repair"/>
    <property type="evidence" value="ECO:0007669"/>
    <property type="project" value="UniProtKB-KW"/>
</dbReference>
<keyword evidence="18" id="KW-1185">Reference proteome</keyword>
<evidence type="ECO:0000256" key="4">
    <source>
        <dbReference type="ARBA" id="ARBA00022722"/>
    </source>
</evidence>
<dbReference type="AlphaFoldDB" id="A0A0D2A394"/>
<evidence type="ECO:0000256" key="12">
    <source>
        <dbReference type="ARBA" id="ARBA00023204"/>
    </source>
</evidence>
<dbReference type="OrthoDB" id="26491at2759"/>
<evidence type="ECO:0000256" key="3">
    <source>
        <dbReference type="ARBA" id="ARBA00010563"/>
    </source>
</evidence>
<comment type="subcellular location">
    <subcellularLocation>
        <location evidence="2">Nucleus</location>
    </subcellularLocation>
</comment>
<dbReference type="FunFam" id="1.10.150.20:FF:000011">
    <property type="entry name" value="exonuclease 1"/>
    <property type="match status" value="1"/>
</dbReference>
<evidence type="ECO:0000256" key="7">
    <source>
        <dbReference type="ARBA" id="ARBA00022801"/>
    </source>
</evidence>
<comment type="cofactor">
    <cofactor evidence="1">
        <name>Mg(2+)</name>
        <dbReference type="ChEBI" id="CHEBI:18420"/>
    </cofactor>
</comment>
<evidence type="ECO:0000256" key="5">
    <source>
        <dbReference type="ARBA" id="ARBA00022723"/>
    </source>
</evidence>
<dbReference type="InterPro" id="IPR019974">
    <property type="entry name" value="XPG_CS"/>
</dbReference>
<keyword evidence="13" id="KW-0539">Nucleus</keyword>
<dbReference type="Pfam" id="PF00867">
    <property type="entry name" value="XPG_I"/>
    <property type="match status" value="1"/>
</dbReference>
<evidence type="ECO:0000259" key="16">
    <source>
        <dbReference type="SMART" id="SM00485"/>
    </source>
</evidence>
<sequence length="754" mass="83448">MGIQGLLPLLKSIQKPCSLKQFAGQTIGVDAYGWLHRGTVSCAVELATGKPTTKYVEFAMSRVRMLKHFGITPYLVFDGDYLPSKSKTEKERSARRKESKKLGLELLNLGRTSQAYLELQKAVDVTPEMAGLLIEELKRASVPYVVAPFEADSQMVYLEKQGLIDGILSEDSDLLVFGARRLLTKLDQYGNCIMIRRDDFTACREVSFAGWSDREFRQMAILSGCDYLNSIEKMGLKTAHRLLRKHRTVDRVIRALQFDGKFKVPTGYAEAFHQAELTFLHQWVYCPKAKSLVHFMPLEDGMSAEDLPFIGAFVDAETASGVARGELHPHSKEPLKLPDVPKRSWMSTLQQTKPAIVETPALKRHKSIDSFFKPKRTPLAELDVNLFTGSPSQQEMARRASGTSWPATPVENHTPTTSISRPSAIPSSAPAAARRTFSGITPLSTRSERAPKRQRLCADGSSPVSQRNVEKIEFGTSKFFGGPNVAGTPSTGKTNAKILESDFALWSDDSIEEALSQLPLPEGSRTKPKMRVKKLEIFSDEAAHKQSEMPRTTASQDKEMQTATKMEKETQSTTMSTVFSQSQQQKDTPSSSIDVEESERPSESLFDANLKVEISNLRARYSLGADHLSKMPLDKPQKRSSSHAHLSKLQFDGAFDIVGSKLERSAEKEVRHAQLPRGNNDQNQAEDKDVVVPGSDSIEPSSPEKPSYDNVPSALLVGGTEDLLVSESEAEASEPETPKQSVFMNLGRFAFGAV</sequence>
<dbReference type="GO" id="GO:0046872">
    <property type="term" value="F:metal ion binding"/>
    <property type="evidence" value="ECO:0007669"/>
    <property type="project" value="UniProtKB-KW"/>
</dbReference>
<dbReference type="GO" id="GO:0017108">
    <property type="term" value="F:5'-flap endonuclease activity"/>
    <property type="evidence" value="ECO:0007669"/>
    <property type="project" value="TreeGrafter"/>
</dbReference>
<dbReference type="PANTHER" id="PTHR11081:SF65">
    <property type="entry name" value="DNA DAMAGE-INDUCIBLE PROTEIN DIN7-RELATED"/>
    <property type="match status" value="1"/>
</dbReference>
<feature type="compositionally biased region" description="Polar residues" evidence="14">
    <location>
        <begin position="391"/>
        <end position="406"/>
    </location>
</feature>
<evidence type="ECO:0000256" key="6">
    <source>
        <dbReference type="ARBA" id="ARBA00022763"/>
    </source>
</evidence>
<keyword evidence="7" id="KW-0378">Hydrolase</keyword>
<evidence type="ECO:0000256" key="2">
    <source>
        <dbReference type="ARBA" id="ARBA00004123"/>
    </source>
</evidence>
<evidence type="ECO:0000256" key="8">
    <source>
        <dbReference type="ARBA" id="ARBA00022839"/>
    </source>
</evidence>
<evidence type="ECO:0000256" key="10">
    <source>
        <dbReference type="ARBA" id="ARBA00022881"/>
    </source>
</evidence>
<dbReference type="STRING" id="253628.A0A0D2A394"/>
<gene>
    <name evidence="17" type="ORF">PV09_07622</name>
</gene>
<evidence type="ECO:0000256" key="11">
    <source>
        <dbReference type="ARBA" id="ARBA00023125"/>
    </source>
</evidence>
<dbReference type="HOGENOM" id="CLU_008978_2_3_1"/>
<keyword evidence="8" id="KW-0269">Exonuclease</keyword>
<dbReference type="PRINTS" id="PR00853">
    <property type="entry name" value="XPGRADSUPER"/>
</dbReference>
<dbReference type="CDD" id="cd09908">
    <property type="entry name" value="H3TH_EXO1"/>
    <property type="match status" value="1"/>
</dbReference>
<evidence type="ECO:0000259" key="15">
    <source>
        <dbReference type="SMART" id="SM00484"/>
    </source>
</evidence>
<dbReference type="InterPro" id="IPR029060">
    <property type="entry name" value="PIN-like_dom_sf"/>
</dbReference>
<dbReference type="InParanoid" id="A0A0D2A394"/>
<dbReference type="PROSITE" id="PS00842">
    <property type="entry name" value="XPG_2"/>
    <property type="match status" value="1"/>
</dbReference>
<feature type="region of interest" description="Disordered" evidence="14">
    <location>
        <begin position="540"/>
        <end position="604"/>
    </location>
</feature>
<dbReference type="InterPro" id="IPR006086">
    <property type="entry name" value="XPG-I_dom"/>
</dbReference>
<organism evidence="17 18">
    <name type="scientific">Verruconis gallopava</name>
    <dbReference type="NCBI Taxonomy" id="253628"/>
    <lineage>
        <taxon>Eukaryota</taxon>
        <taxon>Fungi</taxon>
        <taxon>Dikarya</taxon>
        <taxon>Ascomycota</taxon>
        <taxon>Pezizomycotina</taxon>
        <taxon>Dothideomycetes</taxon>
        <taxon>Pleosporomycetidae</taxon>
        <taxon>Venturiales</taxon>
        <taxon>Sympoventuriaceae</taxon>
        <taxon>Verruconis</taxon>
    </lineage>
</organism>
<feature type="domain" description="XPG-I" evidence="15">
    <location>
        <begin position="138"/>
        <end position="208"/>
    </location>
</feature>
<dbReference type="RefSeq" id="XP_016210734.1">
    <property type="nucleotide sequence ID" value="XM_016361408.1"/>
</dbReference>
<feature type="region of interest" description="Disordered" evidence="14">
    <location>
        <begin position="391"/>
        <end position="464"/>
    </location>
</feature>
<dbReference type="SMART" id="SM00279">
    <property type="entry name" value="HhH2"/>
    <property type="match status" value="1"/>
</dbReference>
<dbReference type="SMART" id="SM00485">
    <property type="entry name" value="XPGN"/>
    <property type="match status" value="1"/>
</dbReference>
<comment type="similarity">
    <text evidence="3">Belongs to the XPG/RAD2 endonuclease family. EXO1 subfamily.</text>
</comment>
<protein>
    <submittedName>
        <fullName evidence="17">Uncharacterized protein</fullName>
    </submittedName>
</protein>